<proteinExistence type="predicted"/>
<dbReference type="AlphaFoldDB" id="A0A645BKG1"/>
<name>A0A645BKG1_9ZZZZ</name>
<evidence type="ECO:0008006" key="2">
    <source>
        <dbReference type="Google" id="ProtNLM"/>
    </source>
</evidence>
<gene>
    <name evidence="1" type="ORF">SDC9_110585</name>
</gene>
<accession>A0A645BKG1</accession>
<dbReference type="EMBL" id="VSSQ01019558">
    <property type="protein sequence ID" value="MPM63703.1"/>
    <property type="molecule type" value="Genomic_DNA"/>
</dbReference>
<reference evidence="1" key="1">
    <citation type="submission" date="2019-08" db="EMBL/GenBank/DDBJ databases">
        <authorList>
            <person name="Kucharzyk K."/>
            <person name="Murdoch R.W."/>
            <person name="Higgins S."/>
            <person name="Loffler F."/>
        </authorList>
    </citation>
    <scope>NUCLEOTIDE SEQUENCE</scope>
</reference>
<comment type="caution">
    <text evidence="1">The sequence shown here is derived from an EMBL/GenBank/DDBJ whole genome shotgun (WGS) entry which is preliminary data.</text>
</comment>
<organism evidence="1">
    <name type="scientific">bioreactor metagenome</name>
    <dbReference type="NCBI Taxonomy" id="1076179"/>
    <lineage>
        <taxon>unclassified sequences</taxon>
        <taxon>metagenomes</taxon>
        <taxon>ecological metagenomes</taxon>
    </lineage>
</organism>
<evidence type="ECO:0000313" key="1">
    <source>
        <dbReference type="EMBL" id="MPM63703.1"/>
    </source>
</evidence>
<protein>
    <recommendedName>
        <fullName evidence="2">Na+/H+ antiporter</fullName>
    </recommendedName>
</protein>
<sequence length="188" mass="21295">MLIFLATGTILFTLVMGSVALPIILKYLPPPGEPATVREERLAREASCHAAMSELTLSDEEVQTHSPEWVAMHQEVMGHLMQEYRNRLQLLDDATGVATSLESAREAPEVVQQRKQRYVLEIEMRLRCIRAERDAVYAERHKHLINDETLRTIVSELDLQEISMRKRQLAARRAAGLDAKTTQQAAGH</sequence>